<dbReference type="Proteomes" id="UP000270205">
    <property type="component" value="Unassembled WGS sequence"/>
</dbReference>
<comment type="caution">
    <text evidence="2">The sequence shown here is derived from an EMBL/GenBank/DDBJ whole genome shotgun (WGS) entry which is preliminary data.</text>
</comment>
<evidence type="ECO:0000313" key="2">
    <source>
        <dbReference type="EMBL" id="VDH03266.1"/>
    </source>
</evidence>
<feature type="signal peptide" evidence="1">
    <location>
        <begin position="1"/>
        <end position="17"/>
    </location>
</feature>
<gene>
    <name evidence="2" type="ORF">NCTC12929_00645</name>
</gene>
<feature type="chain" id="PRO_5030799861" evidence="1">
    <location>
        <begin position="18"/>
        <end position="42"/>
    </location>
</feature>
<keyword evidence="1" id="KW-0732">Signal</keyword>
<accession>A0A7Z8YM90</accession>
<evidence type="ECO:0000256" key="1">
    <source>
        <dbReference type="SAM" id="SignalP"/>
    </source>
</evidence>
<organism evidence="2 3">
    <name type="scientific">Bergeyella zoohelcum</name>
    <dbReference type="NCBI Taxonomy" id="1015"/>
    <lineage>
        <taxon>Bacteria</taxon>
        <taxon>Pseudomonadati</taxon>
        <taxon>Bacteroidota</taxon>
        <taxon>Flavobacteriia</taxon>
        <taxon>Flavobacteriales</taxon>
        <taxon>Weeksellaceae</taxon>
        <taxon>Bergeyella</taxon>
    </lineage>
</organism>
<evidence type="ECO:0000313" key="3">
    <source>
        <dbReference type="Proteomes" id="UP000270205"/>
    </source>
</evidence>
<name>A0A7Z8YM90_9FLAO</name>
<sequence>MKKILATALLLPVVAYAQLPSKEQYEAEQAQFWNVFHYTLGE</sequence>
<dbReference type="AlphaFoldDB" id="A0A7Z8YM90"/>
<protein>
    <submittedName>
        <fullName evidence="2">Uncharacterized protein</fullName>
    </submittedName>
</protein>
<dbReference type="EMBL" id="UYIV01000001">
    <property type="protein sequence ID" value="VDH03266.1"/>
    <property type="molecule type" value="Genomic_DNA"/>
</dbReference>
<dbReference type="RefSeq" id="WP_260391212.1">
    <property type="nucleotide sequence ID" value="NZ_UYIV01000001.1"/>
</dbReference>
<proteinExistence type="predicted"/>
<reference evidence="2 3" key="1">
    <citation type="submission" date="2018-11" db="EMBL/GenBank/DDBJ databases">
        <authorList>
            <consortium name="Pathogen Informatics"/>
        </authorList>
    </citation>
    <scope>NUCLEOTIDE SEQUENCE [LARGE SCALE GENOMIC DNA]</scope>
    <source>
        <strain evidence="2 3">NCTC12929</strain>
    </source>
</reference>